<dbReference type="STRING" id="1121883.SAMN02745226_01754"/>
<protein>
    <submittedName>
        <fullName evidence="2">Uncharacterized protein</fullName>
    </submittedName>
</protein>
<dbReference type="Proteomes" id="UP000184207">
    <property type="component" value="Unassembled WGS sequence"/>
</dbReference>
<name>A0A1M7TA01_FERGO</name>
<reference evidence="3" key="1">
    <citation type="submission" date="2016-12" db="EMBL/GenBank/DDBJ databases">
        <authorList>
            <person name="Varghese N."/>
            <person name="Submissions S."/>
        </authorList>
    </citation>
    <scope>NUCLEOTIDE SEQUENCE [LARGE SCALE GENOMIC DNA]</scope>
    <source>
        <strain evidence="3">DSM 13020</strain>
    </source>
</reference>
<gene>
    <name evidence="2" type="ORF">SAMN02745226_01754</name>
</gene>
<dbReference type="EMBL" id="FRDJ01000012">
    <property type="protein sequence ID" value="SHN67497.1"/>
    <property type="molecule type" value="Genomic_DNA"/>
</dbReference>
<dbReference type="AlphaFoldDB" id="A0A1M7TA01"/>
<dbReference type="OrthoDB" id="44691at2"/>
<evidence type="ECO:0000313" key="2">
    <source>
        <dbReference type="EMBL" id="SHN67497.1"/>
    </source>
</evidence>
<proteinExistence type="predicted"/>
<keyword evidence="3" id="KW-1185">Reference proteome</keyword>
<accession>A0A1M7TA01</accession>
<evidence type="ECO:0000256" key="1">
    <source>
        <dbReference type="SAM" id="MobiDB-lite"/>
    </source>
</evidence>
<feature type="compositionally biased region" description="Basic and acidic residues" evidence="1">
    <location>
        <begin position="27"/>
        <end position="37"/>
    </location>
</feature>
<evidence type="ECO:0000313" key="3">
    <source>
        <dbReference type="Proteomes" id="UP000184207"/>
    </source>
</evidence>
<sequence length="394" mass="45442">MYGSNEEDKLKNIMKLKEELEKDLKKKGLLKDKKQETSKSSTVDESTMKRLKESVVKSSHIVPEESLTLYNINLQDYDASIEDVIKALRIFSAKTTNMNHKLIFEGLVKLLEGNVKGAKDSFTQAQGIEAQYNKILSNLYSGEDVSQELALFLKSYPDSIYPLLLILEREIIKGTADGIEKILSILSKRSYFWHLIFELFKDTYSEEAAISAVREKVFASLIMLLFVYIDRTKDLPIQNHTCLNAHKSYLRGETISAPDWCPFGRIAIEARRYLAGYKIDFGAVKPFEKTPEGKLFLGLVYLNEGNKTIAEQYINAFEKQVGDYKIYKKHLKQSKMGIEQFIALPSDFEPVEEKISIIEFVTKNPGYDIYVRYRKFEFVRLVFSEEHCKINYSK</sequence>
<organism evidence="2 3">
    <name type="scientific">Fervidobacterium gondwanense DSM 13020</name>
    <dbReference type="NCBI Taxonomy" id="1121883"/>
    <lineage>
        <taxon>Bacteria</taxon>
        <taxon>Thermotogati</taxon>
        <taxon>Thermotogota</taxon>
        <taxon>Thermotogae</taxon>
        <taxon>Thermotogales</taxon>
        <taxon>Fervidobacteriaceae</taxon>
        <taxon>Fervidobacterium</taxon>
    </lineage>
</organism>
<feature type="region of interest" description="Disordered" evidence="1">
    <location>
        <begin position="27"/>
        <end position="49"/>
    </location>
</feature>
<dbReference type="RefSeq" id="WP_143145316.1">
    <property type="nucleotide sequence ID" value="NZ_FRDJ01000012.1"/>
</dbReference>